<reference evidence="1" key="1">
    <citation type="journal article" date="2022" name="Int. J. Syst. Evol. Microbiol.">
        <title>Pseudomonas aegrilactucae sp. nov. and Pseudomonas morbosilactucae sp. nov., pathogens causing bacterial rot of lettuce in Japan.</title>
        <authorList>
            <person name="Sawada H."/>
            <person name="Fujikawa T."/>
            <person name="Satou M."/>
        </authorList>
    </citation>
    <scope>NUCLEOTIDE SEQUENCE</scope>
    <source>
        <strain evidence="1">0166_1</strain>
    </source>
</reference>
<sequence length="191" mass="21480">MILADRWSSLDEILAAHPDLRIDLGCGYVKPAGYVGLDDLRGVGGLAGQLPSVEGGPDVLLDLNADPYPFPDGSAAEVRSRHFLEHSLLDHVFEQSHRILRAGGLFVAIVPYANSADGLAPGHGVFLTERFFERNPSFGQKFEITRITYRQSEEWEAWPRLLRRLIPYDWARTHLFNVCKEMRVEAVRRPG</sequence>
<dbReference type="EMBL" id="CP087164">
    <property type="protein sequence ID" value="UGS38286.1"/>
    <property type="molecule type" value="Genomic_DNA"/>
</dbReference>
<gene>
    <name evidence="1" type="ORF">DSM104329_04710</name>
</gene>
<evidence type="ECO:0000313" key="2">
    <source>
        <dbReference type="Proteomes" id="UP001162834"/>
    </source>
</evidence>
<dbReference type="SUPFAM" id="SSF53335">
    <property type="entry name" value="S-adenosyl-L-methionine-dependent methyltransferases"/>
    <property type="match status" value="1"/>
</dbReference>
<proteinExistence type="predicted"/>
<organism evidence="1 2">
    <name type="scientific">Capillimicrobium parvum</name>
    <dbReference type="NCBI Taxonomy" id="2884022"/>
    <lineage>
        <taxon>Bacteria</taxon>
        <taxon>Bacillati</taxon>
        <taxon>Actinomycetota</taxon>
        <taxon>Thermoleophilia</taxon>
        <taxon>Solirubrobacterales</taxon>
        <taxon>Capillimicrobiaceae</taxon>
        <taxon>Capillimicrobium</taxon>
    </lineage>
</organism>
<name>A0A9E6Y2J8_9ACTN</name>
<dbReference type="Gene3D" id="3.40.50.150">
    <property type="entry name" value="Vaccinia Virus protein VP39"/>
    <property type="match status" value="1"/>
</dbReference>
<dbReference type="Proteomes" id="UP001162834">
    <property type="component" value="Chromosome"/>
</dbReference>
<dbReference type="RefSeq" id="WP_259312311.1">
    <property type="nucleotide sequence ID" value="NZ_CP087164.1"/>
</dbReference>
<dbReference type="KEGG" id="sbae:DSM104329_04710"/>
<accession>A0A9E6Y2J8</accession>
<protein>
    <recommendedName>
        <fullName evidence="3">Methyltransferase type 11 domain-containing protein</fullName>
    </recommendedName>
</protein>
<evidence type="ECO:0008006" key="3">
    <source>
        <dbReference type="Google" id="ProtNLM"/>
    </source>
</evidence>
<keyword evidence="2" id="KW-1185">Reference proteome</keyword>
<evidence type="ECO:0000313" key="1">
    <source>
        <dbReference type="EMBL" id="UGS38286.1"/>
    </source>
</evidence>
<dbReference type="AlphaFoldDB" id="A0A9E6Y2J8"/>
<dbReference type="InterPro" id="IPR029063">
    <property type="entry name" value="SAM-dependent_MTases_sf"/>
</dbReference>